<sequence>MNGMEQFFEQANFADNIKVRYVKLKLREDNIDDDILVVENPPATPKPNVDIDVHASTSVALTCVQENESIEEQ</sequence>
<proteinExistence type="predicted"/>
<keyword evidence="2" id="KW-1185">Reference proteome</keyword>
<organism evidence="1 2">
    <name type="scientific">Lithocarpus litseifolius</name>
    <dbReference type="NCBI Taxonomy" id="425828"/>
    <lineage>
        <taxon>Eukaryota</taxon>
        <taxon>Viridiplantae</taxon>
        <taxon>Streptophyta</taxon>
        <taxon>Embryophyta</taxon>
        <taxon>Tracheophyta</taxon>
        <taxon>Spermatophyta</taxon>
        <taxon>Magnoliopsida</taxon>
        <taxon>eudicotyledons</taxon>
        <taxon>Gunneridae</taxon>
        <taxon>Pentapetalae</taxon>
        <taxon>rosids</taxon>
        <taxon>fabids</taxon>
        <taxon>Fagales</taxon>
        <taxon>Fagaceae</taxon>
        <taxon>Lithocarpus</taxon>
    </lineage>
</organism>
<gene>
    <name evidence="1" type="ORF">SO802_034439</name>
</gene>
<comment type="caution">
    <text evidence="1">The sequence shown here is derived from an EMBL/GenBank/DDBJ whole genome shotgun (WGS) entry which is preliminary data.</text>
</comment>
<evidence type="ECO:0000313" key="2">
    <source>
        <dbReference type="Proteomes" id="UP001459277"/>
    </source>
</evidence>
<reference evidence="1 2" key="1">
    <citation type="submission" date="2024-01" db="EMBL/GenBank/DDBJ databases">
        <title>A telomere-to-telomere, gap-free genome of sweet tea (Lithocarpus litseifolius).</title>
        <authorList>
            <person name="Zhou J."/>
        </authorList>
    </citation>
    <scope>NUCLEOTIDE SEQUENCE [LARGE SCALE GENOMIC DNA]</scope>
    <source>
        <strain evidence="1">Zhou-2022a</strain>
        <tissue evidence="1">Leaf</tissue>
    </source>
</reference>
<dbReference type="EMBL" id="JAZDWU010000012">
    <property type="protein sequence ID" value="KAK9984914.1"/>
    <property type="molecule type" value="Genomic_DNA"/>
</dbReference>
<name>A0AAW2BIW6_9ROSI</name>
<dbReference type="Proteomes" id="UP001459277">
    <property type="component" value="Unassembled WGS sequence"/>
</dbReference>
<protein>
    <submittedName>
        <fullName evidence="1">Uncharacterized protein</fullName>
    </submittedName>
</protein>
<evidence type="ECO:0000313" key="1">
    <source>
        <dbReference type="EMBL" id="KAK9984914.1"/>
    </source>
</evidence>
<dbReference type="AlphaFoldDB" id="A0AAW2BIW6"/>
<accession>A0AAW2BIW6</accession>